<feature type="repeat" description="ANK" evidence="1">
    <location>
        <begin position="52"/>
        <end position="74"/>
    </location>
</feature>
<dbReference type="EMBL" id="CAJNOJ010000338">
    <property type="protein sequence ID" value="CAF1406715.1"/>
    <property type="molecule type" value="Genomic_DNA"/>
</dbReference>
<proteinExistence type="predicted"/>
<evidence type="ECO:0000256" key="1">
    <source>
        <dbReference type="PROSITE-ProRule" id="PRU00023"/>
    </source>
</evidence>
<dbReference type="PROSITE" id="PS50297">
    <property type="entry name" value="ANK_REP_REGION"/>
    <property type="match status" value="1"/>
</dbReference>
<dbReference type="Proteomes" id="UP000663852">
    <property type="component" value="Unassembled WGS sequence"/>
</dbReference>
<name>A0A815LRK7_ADIRI</name>
<dbReference type="OrthoDB" id="432281at2759"/>
<accession>A0A815LRK7</accession>
<dbReference type="SMART" id="SM00248">
    <property type="entry name" value="ANK"/>
    <property type="match status" value="2"/>
</dbReference>
<protein>
    <submittedName>
        <fullName evidence="3">Uncharacterized protein</fullName>
    </submittedName>
</protein>
<evidence type="ECO:0000313" key="3">
    <source>
        <dbReference type="EMBL" id="CAF1406715.1"/>
    </source>
</evidence>
<sequence>MGNESSTNASRDTPRIGEASLLYWSCRNGDVQATRQILSTQHFSDMNQLEPNGSTALHAAAFFGHSQIVHLLLNEYGVIRHRKNRYGLTAYQEASTNQIRQLFQRPGYNRFCSHDDVSSLFDTTAPTNSQDHVPETKPSSDWVDIHRNMVDSYISYANFRRKFLTNPLDQIPMKAACKLFFWQENTEKIMTRQLQAAIHGSIPTTHLEYRKARKLFLQYAKKKKLEPLLRLYSLETPFYKSLNRNNSDVLFMPLLLRLQSLEDRTFQGQSFRGLTMTNEDLKAYQWALHNKSSLIRTSSFCSTSLEEQVARQFIGPSIVTDKKRVLMVFNFP</sequence>
<comment type="caution">
    <text evidence="3">The sequence shown here is derived from an EMBL/GenBank/DDBJ whole genome shotgun (WGS) entry which is preliminary data.</text>
</comment>
<reference evidence="3" key="1">
    <citation type="submission" date="2021-02" db="EMBL/GenBank/DDBJ databases">
        <authorList>
            <person name="Nowell W R."/>
        </authorList>
    </citation>
    <scope>NUCLEOTIDE SEQUENCE</scope>
</reference>
<evidence type="ECO:0000313" key="5">
    <source>
        <dbReference type="Proteomes" id="UP000663852"/>
    </source>
</evidence>
<gene>
    <name evidence="3" type="ORF">EDS130_LOCUS36412</name>
    <name evidence="2" type="ORF">XAT740_LOCUS14082</name>
</gene>
<organism evidence="3 5">
    <name type="scientific">Adineta ricciae</name>
    <name type="common">Rotifer</name>
    <dbReference type="NCBI Taxonomy" id="249248"/>
    <lineage>
        <taxon>Eukaryota</taxon>
        <taxon>Metazoa</taxon>
        <taxon>Spiralia</taxon>
        <taxon>Gnathifera</taxon>
        <taxon>Rotifera</taxon>
        <taxon>Eurotatoria</taxon>
        <taxon>Bdelloidea</taxon>
        <taxon>Adinetida</taxon>
        <taxon>Adinetidae</taxon>
        <taxon>Adineta</taxon>
    </lineage>
</organism>
<keyword evidence="1" id="KW-0040">ANK repeat</keyword>
<dbReference type="Proteomes" id="UP000663828">
    <property type="component" value="Unassembled WGS sequence"/>
</dbReference>
<dbReference type="PROSITE" id="PS50088">
    <property type="entry name" value="ANK_REPEAT"/>
    <property type="match status" value="1"/>
</dbReference>
<dbReference type="SUPFAM" id="SSF48403">
    <property type="entry name" value="Ankyrin repeat"/>
    <property type="match status" value="1"/>
</dbReference>
<dbReference type="InterPro" id="IPR002110">
    <property type="entry name" value="Ankyrin_rpt"/>
</dbReference>
<evidence type="ECO:0000313" key="2">
    <source>
        <dbReference type="EMBL" id="CAF1018046.1"/>
    </source>
</evidence>
<keyword evidence="4" id="KW-1185">Reference proteome</keyword>
<evidence type="ECO:0000313" key="4">
    <source>
        <dbReference type="Proteomes" id="UP000663828"/>
    </source>
</evidence>
<dbReference type="InterPro" id="IPR036770">
    <property type="entry name" value="Ankyrin_rpt-contain_sf"/>
</dbReference>
<dbReference type="EMBL" id="CAJNOR010000835">
    <property type="protein sequence ID" value="CAF1018046.1"/>
    <property type="molecule type" value="Genomic_DNA"/>
</dbReference>
<dbReference type="AlphaFoldDB" id="A0A815LRK7"/>
<dbReference type="Gene3D" id="1.25.40.20">
    <property type="entry name" value="Ankyrin repeat-containing domain"/>
    <property type="match status" value="1"/>
</dbReference>
<dbReference type="Pfam" id="PF12796">
    <property type="entry name" value="Ank_2"/>
    <property type="match status" value="1"/>
</dbReference>